<dbReference type="EMBL" id="ADLK01000019">
    <property type="protein sequence ID" value="KMW19959.1"/>
    <property type="molecule type" value="Genomic_DNA"/>
</dbReference>
<evidence type="ECO:0000313" key="3">
    <source>
        <dbReference type="Proteomes" id="UP000037392"/>
    </source>
</evidence>
<evidence type="ECO:0000313" key="2">
    <source>
        <dbReference type="EMBL" id="KMW19959.1"/>
    </source>
</evidence>
<dbReference type="Proteomes" id="UP000037392">
    <property type="component" value="Unassembled WGS sequence"/>
</dbReference>
<dbReference type="Pfam" id="PF14879">
    <property type="entry name" value="DUF4489"/>
    <property type="match status" value="1"/>
</dbReference>
<dbReference type="GeneID" id="93162092"/>
<dbReference type="AlphaFoldDB" id="A0A0J9C6B5"/>
<dbReference type="RefSeq" id="WP_007860268.1">
    <property type="nucleotide sequence ID" value="NZ_KQ235877.1"/>
</dbReference>
<proteinExistence type="predicted"/>
<name>A0A0J9C6B5_9FIRM</name>
<dbReference type="PATRIC" id="fig|742734.4.peg.2117"/>
<comment type="caution">
    <text evidence="2">The sequence shown here is derived from an EMBL/GenBank/DDBJ whole genome shotgun (WGS) entry which is preliminary data.</text>
</comment>
<dbReference type="InterPro" id="IPR027972">
    <property type="entry name" value="DUF4489"/>
</dbReference>
<sequence length="193" mass="20790">MYNSNFRRCGFGCFGTGRCRPQSNYPMKNRVESRPGRDVNGSVCSGNGHENSKRLLLKSSSFGGLVLPEGMAGEATYHVASLNLDTSGCKDFLVLLNFSCNITANVSGFHLRFQMFKQEKCQPFPVPVSSGVLYTRAVANTGSDSFTLSACDRDSMKSPCCSYSVQVEVAGIRSGGTGLIANPVLIATIMENN</sequence>
<gene>
    <name evidence="2" type="ORF">HMPREF9470_01974</name>
</gene>
<protein>
    <recommendedName>
        <fullName evidence="4">DUF4489 domain-containing protein</fullName>
    </recommendedName>
</protein>
<reference evidence="2 3" key="1">
    <citation type="submission" date="2011-04" db="EMBL/GenBank/DDBJ databases">
        <title>The Genome Sequence of Clostridium citroniae WAL-19142.</title>
        <authorList>
            <consortium name="The Broad Institute Genome Sequencing Platform"/>
            <person name="Earl A."/>
            <person name="Ward D."/>
            <person name="Feldgarden M."/>
            <person name="Gevers D."/>
            <person name="Warren Y.A."/>
            <person name="Tyrrell K.L."/>
            <person name="Citron D.M."/>
            <person name="Goldstein E.J."/>
            <person name="Daigneault M."/>
            <person name="Allen-Vercoe E."/>
            <person name="Young S.K."/>
            <person name="Zeng Q."/>
            <person name="Gargeya S."/>
            <person name="Fitzgerald M."/>
            <person name="Haas B."/>
            <person name="Abouelleil A."/>
            <person name="Alvarado L."/>
            <person name="Arachchi H.M."/>
            <person name="Berlin A."/>
            <person name="Brown A."/>
            <person name="Chapman S.B."/>
            <person name="Chen Z."/>
            <person name="Dunbar C."/>
            <person name="Freedman E."/>
            <person name="Gearin G."/>
            <person name="Gellesch M."/>
            <person name="Goldberg J."/>
            <person name="Griggs A."/>
            <person name="Gujja S."/>
            <person name="Heilman E.R."/>
            <person name="Heiman D."/>
            <person name="Howarth C."/>
            <person name="Larson L."/>
            <person name="Lui A."/>
            <person name="MacDonald P.J."/>
            <person name="Mehta T."/>
            <person name="Montmayeur A."/>
            <person name="Murphy C."/>
            <person name="Neiman D."/>
            <person name="Pearson M."/>
            <person name="Priest M."/>
            <person name="Roberts A."/>
            <person name="Saif S."/>
            <person name="Shea T."/>
            <person name="Shenoy N."/>
            <person name="Sisk P."/>
            <person name="Stolte C."/>
            <person name="Sykes S."/>
            <person name="White J."/>
            <person name="Yandava C."/>
            <person name="Wortman J."/>
            <person name="Nusbaum C."/>
            <person name="Birren B."/>
        </authorList>
    </citation>
    <scope>NUCLEOTIDE SEQUENCE [LARGE SCALE GENOMIC DNA]</scope>
    <source>
        <strain evidence="2 3">WAL-19142</strain>
    </source>
</reference>
<accession>A0A0J9C6B5</accession>
<evidence type="ECO:0008006" key="4">
    <source>
        <dbReference type="Google" id="ProtNLM"/>
    </source>
</evidence>
<feature type="region of interest" description="Disordered" evidence="1">
    <location>
        <begin position="25"/>
        <end position="49"/>
    </location>
</feature>
<organism evidence="2 3">
    <name type="scientific">[Clostridium] citroniae WAL-19142</name>
    <dbReference type="NCBI Taxonomy" id="742734"/>
    <lineage>
        <taxon>Bacteria</taxon>
        <taxon>Bacillati</taxon>
        <taxon>Bacillota</taxon>
        <taxon>Clostridia</taxon>
        <taxon>Lachnospirales</taxon>
        <taxon>Lachnospiraceae</taxon>
        <taxon>Enterocloster</taxon>
    </lineage>
</organism>
<evidence type="ECO:0000256" key="1">
    <source>
        <dbReference type="SAM" id="MobiDB-lite"/>
    </source>
</evidence>